<dbReference type="PANTHER" id="PTHR47969">
    <property type="entry name" value="CHROMOSOME-ASSOCIATED KINESIN KIF4A-RELATED"/>
    <property type="match status" value="1"/>
</dbReference>
<dbReference type="InterPro" id="IPR019821">
    <property type="entry name" value="Kinesin_motor_CS"/>
</dbReference>
<dbReference type="GO" id="GO:0005874">
    <property type="term" value="C:microtubule"/>
    <property type="evidence" value="ECO:0007669"/>
    <property type="project" value="UniProtKB-KW"/>
</dbReference>
<comment type="caution">
    <text evidence="6">The sequence shown here is derived from an EMBL/GenBank/DDBJ whole genome shotgun (WGS) entry which is preliminary data.</text>
</comment>
<feature type="domain" description="Kinesin motor" evidence="5">
    <location>
        <begin position="6"/>
        <end position="322"/>
    </location>
</feature>
<keyword evidence="1 3" id="KW-0547">Nucleotide-binding</keyword>
<evidence type="ECO:0000256" key="1">
    <source>
        <dbReference type="ARBA" id="ARBA00022741"/>
    </source>
</evidence>
<dbReference type="Pfam" id="PF00225">
    <property type="entry name" value="Kinesin"/>
    <property type="match status" value="1"/>
</dbReference>
<dbReference type="SMART" id="SM00129">
    <property type="entry name" value="KISc"/>
    <property type="match status" value="1"/>
</dbReference>
<dbReference type="CDD" id="cd00106">
    <property type="entry name" value="KISc"/>
    <property type="match status" value="1"/>
</dbReference>
<evidence type="ECO:0000256" key="3">
    <source>
        <dbReference type="PROSITE-ProRule" id="PRU00283"/>
    </source>
</evidence>
<dbReference type="Gene3D" id="3.40.850.10">
    <property type="entry name" value="Kinesin motor domain"/>
    <property type="match status" value="1"/>
</dbReference>
<dbReference type="OrthoDB" id="3176171at2759"/>
<dbReference type="InterPro" id="IPR027640">
    <property type="entry name" value="Kinesin-like_fam"/>
</dbReference>
<dbReference type="GO" id="GO:0005875">
    <property type="term" value="C:microtubule associated complex"/>
    <property type="evidence" value="ECO:0007669"/>
    <property type="project" value="TreeGrafter"/>
</dbReference>
<dbReference type="GO" id="GO:0007018">
    <property type="term" value="P:microtubule-based movement"/>
    <property type="evidence" value="ECO:0007669"/>
    <property type="project" value="InterPro"/>
</dbReference>
<feature type="binding site" evidence="3">
    <location>
        <begin position="92"/>
        <end position="99"/>
    </location>
    <ligand>
        <name>ATP</name>
        <dbReference type="ChEBI" id="CHEBI:30616"/>
    </ligand>
</feature>
<dbReference type="AlphaFoldDB" id="A0A1J8QUW2"/>
<dbReference type="STRING" id="180088.A0A1J8QUW2"/>
<accession>A0A1J8QUW2</accession>
<evidence type="ECO:0000259" key="5">
    <source>
        <dbReference type="PROSITE" id="PS50067"/>
    </source>
</evidence>
<keyword evidence="2 3" id="KW-0067">ATP-binding</keyword>
<dbReference type="GO" id="GO:0007052">
    <property type="term" value="P:mitotic spindle organization"/>
    <property type="evidence" value="ECO:0007669"/>
    <property type="project" value="TreeGrafter"/>
</dbReference>
<dbReference type="PROSITE" id="PS00411">
    <property type="entry name" value="KINESIN_MOTOR_1"/>
    <property type="match status" value="1"/>
</dbReference>
<dbReference type="PANTHER" id="PTHR47969:SF9">
    <property type="entry name" value="KINESIN-LIKE PROTEIN"/>
    <property type="match status" value="1"/>
</dbReference>
<dbReference type="PRINTS" id="PR00380">
    <property type="entry name" value="KINESINHEAVY"/>
</dbReference>
<evidence type="ECO:0000313" key="7">
    <source>
        <dbReference type="Proteomes" id="UP000183567"/>
    </source>
</evidence>
<dbReference type="EMBL" id="LVVM01003113">
    <property type="protein sequence ID" value="OJA15452.1"/>
    <property type="molecule type" value="Genomic_DNA"/>
</dbReference>
<protein>
    <recommendedName>
        <fullName evidence="4">Kinesin-like protein</fullName>
    </recommendedName>
</protein>
<keyword evidence="7" id="KW-1185">Reference proteome</keyword>
<dbReference type="GO" id="GO:0008017">
    <property type="term" value="F:microtubule binding"/>
    <property type="evidence" value="ECO:0007669"/>
    <property type="project" value="InterPro"/>
</dbReference>
<dbReference type="InterPro" id="IPR001752">
    <property type="entry name" value="Kinesin_motor_dom"/>
</dbReference>
<dbReference type="PROSITE" id="PS50067">
    <property type="entry name" value="KINESIN_MOTOR_2"/>
    <property type="match status" value="1"/>
</dbReference>
<name>A0A1J8QUW2_9AGAM</name>
<evidence type="ECO:0000256" key="4">
    <source>
        <dbReference type="RuleBase" id="RU000394"/>
    </source>
</evidence>
<dbReference type="GO" id="GO:0051231">
    <property type="term" value="P:spindle elongation"/>
    <property type="evidence" value="ECO:0007669"/>
    <property type="project" value="TreeGrafter"/>
</dbReference>
<dbReference type="GO" id="GO:0003777">
    <property type="term" value="F:microtubule motor activity"/>
    <property type="evidence" value="ECO:0007669"/>
    <property type="project" value="InterPro"/>
</dbReference>
<organism evidence="6 7">
    <name type="scientific">Rhizopogon vesiculosus</name>
    <dbReference type="NCBI Taxonomy" id="180088"/>
    <lineage>
        <taxon>Eukaryota</taxon>
        <taxon>Fungi</taxon>
        <taxon>Dikarya</taxon>
        <taxon>Basidiomycota</taxon>
        <taxon>Agaricomycotina</taxon>
        <taxon>Agaricomycetes</taxon>
        <taxon>Agaricomycetidae</taxon>
        <taxon>Boletales</taxon>
        <taxon>Suillineae</taxon>
        <taxon>Rhizopogonaceae</taxon>
        <taxon>Rhizopogon</taxon>
    </lineage>
</organism>
<sequence>MAGAHKIKIAARLRPRLDHEIDDQGIQITHDQDEGPSWICVPNPRDVTQIFRFPITSCYDQDSAQEDIFEQDVRPLIDVVYSGVTVTIFAYGVTSSGKTHTMQGTKACPGVIPRVVEAMFEQKAVLQKSNVELAVSYMEIYKDECYDLLVDRETAPKLPVRENDVGQVFVANLTSIPIASIEEFVAIYSQASKHRSVGATNLNRASSRSHAMLTLEVTMTDSLAQRSLTGKINLVDLAGSENNKLTGNDPTRMAESAAINKSLSVLGQVVHALNQGASRIPYRNSKLTRILQDALGGNSVGLLICNLAPGTKFRQDTLNTLK</sequence>
<dbReference type="GO" id="GO:0005524">
    <property type="term" value="F:ATP binding"/>
    <property type="evidence" value="ECO:0007669"/>
    <property type="project" value="UniProtKB-UniRule"/>
</dbReference>
<proteinExistence type="inferred from homology"/>
<keyword evidence="4" id="KW-0493">Microtubule</keyword>
<evidence type="ECO:0000313" key="6">
    <source>
        <dbReference type="EMBL" id="OJA15452.1"/>
    </source>
</evidence>
<dbReference type="InterPro" id="IPR036961">
    <property type="entry name" value="Kinesin_motor_dom_sf"/>
</dbReference>
<dbReference type="InterPro" id="IPR027417">
    <property type="entry name" value="P-loop_NTPase"/>
</dbReference>
<comment type="similarity">
    <text evidence="3 4">Belongs to the TRAFAC class myosin-kinesin ATPase superfamily. Kinesin family.</text>
</comment>
<dbReference type="SUPFAM" id="SSF52540">
    <property type="entry name" value="P-loop containing nucleoside triphosphate hydrolases"/>
    <property type="match status" value="1"/>
</dbReference>
<reference evidence="6 7" key="1">
    <citation type="submission" date="2016-03" db="EMBL/GenBank/DDBJ databases">
        <title>Comparative genomics of the ectomycorrhizal sister species Rhizopogon vinicolor and Rhizopogon vesiculosus (Basidiomycota: Boletales) reveals a divergence of the mating type B locus.</title>
        <authorList>
            <person name="Mujic A.B."/>
            <person name="Kuo A."/>
            <person name="Tritt A."/>
            <person name="Lipzen A."/>
            <person name="Chen C."/>
            <person name="Johnson J."/>
            <person name="Sharma A."/>
            <person name="Barry K."/>
            <person name="Grigoriev I.V."/>
            <person name="Spatafora J.W."/>
        </authorList>
    </citation>
    <scope>NUCLEOTIDE SEQUENCE [LARGE SCALE GENOMIC DNA]</scope>
    <source>
        <strain evidence="6 7">AM-OR11-056</strain>
    </source>
</reference>
<dbReference type="Proteomes" id="UP000183567">
    <property type="component" value="Unassembled WGS sequence"/>
</dbReference>
<keyword evidence="3 4" id="KW-0505">Motor protein</keyword>
<gene>
    <name evidence="6" type="ORF">AZE42_02215</name>
</gene>
<evidence type="ECO:0000256" key="2">
    <source>
        <dbReference type="ARBA" id="ARBA00022840"/>
    </source>
</evidence>